<sequence length="327" mass="36754">MYQDLLSALNAHPSLTIVALYGTIDPSFLASSTSVSLSKIVLKTIHHPSEPRESELHALFMRGLKTLSIRVEEAGSLSSSLPFSGMEELEVDQNCKEPASWLPHLVERQPHLKTIRFYGHFTNPDWGKHTYMLFPSRIFTALERESLAAVAVFTAYTLNRIESAVALEQWAVTQICLFILEAAGISAAKVAHSLLPRLPSLDLEMPRWGMKQSLATDKLVSTLVGLQFLRNLHLVNMHRHLLFPEGSEADPNEQTPGCLIANADMRRLTARLVRSLPSLEFVRIEDRGIDNDLEADLWSGWSLDVTYQAAQNRELEVIAEQLVYERN</sequence>
<evidence type="ECO:0000313" key="1">
    <source>
        <dbReference type="EMBL" id="KAJ7623705.1"/>
    </source>
</evidence>
<dbReference type="AlphaFoldDB" id="A0AAD7BKS7"/>
<name>A0AAD7BKS7_9AGAR</name>
<reference evidence="1" key="1">
    <citation type="submission" date="2023-03" db="EMBL/GenBank/DDBJ databases">
        <title>Massive genome expansion in bonnet fungi (Mycena s.s.) driven by repeated elements and novel gene families across ecological guilds.</title>
        <authorList>
            <consortium name="Lawrence Berkeley National Laboratory"/>
            <person name="Harder C.B."/>
            <person name="Miyauchi S."/>
            <person name="Viragh M."/>
            <person name="Kuo A."/>
            <person name="Thoen E."/>
            <person name="Andreopoulos B."/>
            <person name="Lu D."/>
            <person name="Skrede I."/>
            <person name="Drula E."/>
            <person name="Henrissat B."/>
            <person name="Morin E."/>
            <person name="Kohler A."/>
            <person name="Barry K."/>
            <person name="LaButti K."/>
            <person name="Morin E."/>
            <person name="Salamov A."/>
            <person name="Lipzen A."/>
            <person name="Mereny Z."/>
            <person name="Hegedus B."/>
            <person name="Baldrian P."/>
            <person name="Stursova M."/>
            <person name="Weitz H."/>
            <person name="Taylor A."/>
            <person name="Grigoriev I.V."/>
            <person name="Nagy L.G."/>
            <person name="Martin F."/>
            <person name="Kauserud H."/>
        </authorList>
    </citation>
    <scope>NUCLEOTIDE SEQUENCE</scope>
    <source>
        <strain evidence="1">9284</strain>
    </source>
</reference>
<keyword evidence="2" id="KW-1185">Reference proteome</keyword>
<proteinExistence type="predicted"/>
<comment type="caution">
    <text evidence="1">The sequence shown here is derived from an EMBL/GenBank/DDBJ whole genome shotgun (WGS) entry which is preliminary data.</text>
</comment>
<dbReference type="Proteomes" id="UP001221142">
    <property type="component" value="Unassembled WGS sequence"/>
</dbReference>
<organism evidence="1 2">
    <name type="scientific">Roridomyces roridus</name>
    <dbReference type="NCBI Taxonomy" id="1738132"/>
    <lineage>
        <taxon>Eukaryota</taxon>
        <taxon>Fungi</taxon>
        <taxon>Dikarya</taxon>
        <taxon>Basidiomycota</taxon>
        <taxon>Agaricomycotina</taxon>
        <taxon>Agaricomycetes</taxon>
        <taxon>Agaricomycetidae</taxon>
        <taxon>Agaricales</taxon>
        <taxon>Marasmiineae</taxon>
        <taxon>Mycenaceae</taxon>
        <taxon>Roridomyces</taxon>
    </lineage>
</organism>
<accession>A0AAD7BKS7</accession>
<dbReference type="EMBL" id="JARKIF010000014">
    <property type="protein sequence ID" value="KAJ7623705.1"/>
    <property type="molecule type" value="Genomic_DNA"/>
</dbReference>
<protein>
    <submittedName>
        <fullName evidence="1">Uncharacterized protein</fullName>
    </submittedName>
</protein>
<evidence type="ECO:0000313" key="2">
    <source>
        <dbReference type="Proteomes" id="UP001221142"/>
    </source>
</evidence>
<gene>
    <name evidence="1" type="ORF">FB45DRAFT_1031615</name>
</gene>